<evidence type="ECO:0000256" key="1">
    <source>
        <dbReference type="SAM" id="MobiDB-lite"/>
    </source>
</evidence>
<feature type="compositionally biased region" description="Low complexity" evidence="1">
    <location>
        <begin position="287"/>
        <end position="296"/>
    </location>
</feature>
<evidence type="ECO:0000313" key="3">
    <source>
        <dbReference type="EMBL" id="CBH47195.1"/>
    </source>
</evidence>
<evidence type="ECO:0000313" key="4">
    <source>
        <dbReference type="Proteomes" id="UP000006892"/>
    </source>
</evidence>
<dbReference type="EMBL" id="FN563149">
    <property type="protein sequence ID" value="CBH47195.1"/>
    <property type="molecule type" value="Genomic_DNA"/>
</dbReference>
<feature type="region of interest" description="Disordered" evidence="1">
    <location>
        <begin position="1"/>
        <end position="38"/>
    </location>
</feature>
<accession>A0A3S5Y3U2</accession>
<sequence length="416" mass="42754">MNEAALGVHASGSRPALSGSEPAESSDDDAGSGGGGAPGGRITLRALLAVARLTPPQAAQLVADLLEQVELTATRRGRPVTLPPEAVTVSDGGRLTIDGVDSRIDVDDGLVDLIRGIAANCRGSGFGDLLRESVSGTVDPQESSRRIRRVIDPELDPDGEARRRRRIADLVEAATVRPSASSRAAAEPRDPSATRNGPAVATGSLVTGTGWYPPVRSPWHSRRRRPSRRQGLYAVLALVVLAGSAVAAPRAWDQLSRGWDALVHPVNASSAQNRIEPVSPPPPAPEDPAAAGGVAPAAVDTGAPAASGQITGVTASFADGSCSPGRPCAVRVDVRLDPSTVGAVTWKLNVYDRCTGEVREGSDVTIPAEPGRDGVYGLSRATLPDSPALAVAAITSVPAVAASEPLYVPAENAVCR</sequence>
<protein>
    <submittedName>
        <fullName evidence="3">Membrane protein</fullName>
    </submittedName>
</protein>
<keyword evidence="2" id="KW-0472">Membrane</keyword>
<feature type="region of interest" description="Disordered" evidence="1">
    <location>
        <begin position="177"/>
        <end position="205"/>
    </location>
</feature>
<proteinExistence type="predicted"/>
<feature type="region of interest" description="Disordered" evidence="1">
    <location>
        <begin position="270"/>
        <end position="296"/>
    </location>
</feature>
<reference evidence="3" key="1">
    <citation type="journal article" date="2010" name="PLoS Genet.">
        <title>The genome of a pathogenic rhodococcus: cooptive virulence underpinned by key gene acquisitions.</title>
        <authorList>
            <person name="Letek M."/>
            <person name="Gonzalez P."/>
            <person name="Macarthur I."/>
            <person name="Rodriguez H."/>
            <person name="Freeman T.C."/>
            <person name="Valero-Rello A."/>
            <person name="Blanco M."/>
            <person name="Buckley T."/>
            <person name="Cherevach I."/>
            <person name="Fahey R."/>
            <person name="Hapeshi A."/>
            <person name="Holdstock J."/>
            <person name="Leadon D."/>
            <person name="Navas J."/>
            <person name="Ocampo A."/>
            <person name="Quail M.A."/>
            <person name="Sanders M."/>
            <person name="Scortti M.M."/>
            <person name="Prescott J.F."/>
            <person name="Fogarty U."/>
            <person name="Meijer W.G."/>
            <person name="Parkhill J."/>
            <person name="Bentley S.D."/>
            <person name="Vazquez-Boland J.A."/>
        </authorList>
    </citation>
    <scope>NUCLEOTIDE SEQUENCE [LARGE SCALE GENOMIC DNA]</scope>
    <source>
        <strain evidence="3 4">103S</strain>
    </source>
</reference>
<dbReference type="KEGG" id="req:REQ_10950"/>
<organism evidence="3">
    <name type="scientific">Rhodococcus hoagii (strain 103S)</name>
    <name type="common">Rhodococcus equi</name>
    <dbReference type="NCBI Taxonomy" id="685727"/>
    <lineage>
        <taxon>Bacteria</taxon>
        <taxon>Bacillati</taxon>
        <taxon>Actinomycetota</taxon>
        <taxon>Actinomycetes</taxon>
        <taxon>Mycobacteriales</taxon>
        <taxon>Nocardiaceae</taxon>
        <taxon>Prescottella</taxon>
    </lineage>
</organism>
<evidence type="ECO:0000256" key="2">
    <source>
        <dbReference type="SAM" id="Phobius"/>
    </source>
</evidence>
<keyword evidence="2" id="KW-0812">Transmembrane</keyword>
<dbReference type="RefSeq" id="WP_013415135.1">
    <property type="nucleotide sequence ID" value="NC_014659.1"/>
</dbReference>
<feature type="transmembrane region" description="Helical" evidence="2">
    <location>
        <begin position="231"/>
        <end position="252"/>
    </location>
</feature>
<gene>
    <name evidence="3" type="ordered locus">REQ_10950</name>
</gene>
<dbReference type="AlphaFoldDB" id="A0A3S5Y3U2"/>
<name>A0A3S5Y3U2_RHOH1</name>
<keyword evidence="2" id="KW-1133">Transmembrane helix</keyword>
<dbReference type="Proteomes" id="UP001154400">
    <property type="component" value="Chromosome"/>
</dbReference>